<feature type="domain" description="Reverse transcriptase" evidence="2">
    <location>
        <begin position="46"/>
        <end position="150"/>
    </location>
</feature>
<dbReference type="InterPro" id="IPR053134">
    <property type="entry name" value="RNA-dir_DNA_polymerase"/>
</dbReference>
<sequence length="151" mass="17413">MKDTKGFSSPHMMDDYVEKDNVDPQPNSDNFDQQTISPMQIDFETVNDVDEPAVEVEKQKVSKENVSKMLDRLAGKGWYCFLDGYSGYNQISIAPEDQEKNTFTCPYGTFAFRRMPFGLYNAPATFQRRMMSIFSDMVEDTIEVFMDDFSV</sequence>
<feature type="compositionally biased region" description="Polar residues" evidence="1">
    <location>
        <begin position="24"/>
        <end position="33"/>
    </location>
</feature>
<organism evidence="3">
    <name type="scientific">Solanum lycopersicum</name>
    <name type="common">Tomato</name>
    <name type="synonym">Lycopersicon esculentum</name>
    <dbReference type="NCBI Taxonomy" id="4081"/>
    <lineage>
        <taxon>Eukaryota</taxon>
        <taxon>Viridiplantae</taxon>
        <taxon>Streptophyta</taxon>
        <taxon>Embryophyta</taxon>
        <taxon>Tracheophyta</taxon>
        <taxon>Spermatophyta</taxon>
        <taxon>Magnoliopsida</taxon>
        <taxon>eudicotyledons</taxon>
        <taxon>Gunneridae</taxon>
        <taxon>Pentapetalae</taxon>
        <taxon>asterids</taxon>
        <taxon>lamiids</taxon>
        <taxon>Solanales</taxon>
        <taxon>Solanaceae</taxon>
        <taxon>Solanoideae</taxon>
        <taxon>Solaneae</taxon>
        <taxon>Solanum</taxon>
        <taxon>Solanum subgen. Lycopersicon</taxon>
    </lineage>
</organism>
<dbReference type="Pfam" id="PF00078">
    <property type="entry name" value="RVT_1"/>
    <property type="match status" value="1"/>
</dbReference>
<evidence type="ECO:0000256" key="1">
    <source>
        <dbReference type="SAM" id="MobiDB-lite"/>
    </source>
</evidence>
<dbReference type="InterPro" id="IPR043128">
    <property type="entry name" value="Rev_trsase/Diguanyl_cyclase"/>
</dbReference>
<evidence type="ECO:0000313" key="4">
    <source>
        <dbReference type="Proteomes" id="UP000004994"/>
    </source>
</evidence>
<evidence type="ECO:0000259" key="2">
    <source>
        <dbReference type="Pfam" id="PF00078"/>
    </source>
</evidence>
<dbReference type="SUPFAM" id="SSF56672">
    <property type="entry name" value="DNA/RNA polymerases"/>
    <property type="match status" value="1"/>
</dbReference>
<feature type="region of interest" description="Disordered" evidence="1">
    <location>
        <begin position="1"/>
        <end position="33"/>
    </location>
</feature>
<protein>
    <recommendedName>
        <fullName evidence="2">Reverse transcriptase domain-containing protein</fullName>
    </recommendedName>
</protein>
<keyword evidence="4" id="KW-1185">Reference proteome</keyword>
<dbReference type="InterPro" id="IPR000477">
    <property type="entry name" value="RT_dom"/>
</dbReference>
<dbReference type="EnsemblPlants" id="Solyc06g011275.1.1">
    <property type="protein sequence ID" value="Solyc06g011275.1.1"/>
    <property type="gene ID" value="Solyc06g011275.1"/>
</dbReference>
<dbReference type="InterPro" id="IPR043502">
    <property type="entry name" value="DNA/RNA_pol_sf"/>
</dbReference>
<dbReference type="Proteomes" id="UP000004994">
    <property type="component" value="Chromosome 6"/>
</dbReference>
<dbReference type="InParanoid" id="A0A3Q7GTB1"/>
<dbReference type="PANTHER" id="PTHR24559">
    <property type="entry name" value="TRANSPOSON TY3-I GAG-POL POLYPROTEIN"/>
    <property type="match status" value="1"/>
</dbReference>
<dbReference type="AlphaFoldDB" id="A0A3Q7GTB1"/>
<dbReference type="STRING" id="4081.A0A3Q7GTB1"/>
<accession>A0A3Q7GTB1</accession>
<reference evidence="3" key="1">
    <citation type="journal article" date="2012" name="Nature">
        <title>The tomato genome sequence provides insights into fleshy fruit evolution.</title>
        <authorList>
            <consortium name="Tomato Genome Consortium"/>
        </authorList>
    </citation>
    <scope>NUCLEOTIDE SEQUENCE [LARGE SCALE GENOMIC DNA]</scope>
    <source>
        <strain evidence="3">cv. Heinz 1706</strain>
    </source>
</reference>
<evidence type="ECO:0000313" key="3">
    <source>
        <dbReference type="EnsemblPlants" id="Solyc06g011275.1.1"/>
    </source>
</evidence>
<name>A0A3Q7GTB1_SOLLC</name>
<dbReference type="CDD" id="cd01647">
    <property type="entry name" value="RT_LTR"/>
    <property type="match status" value="1"/>
</dbReference>
<proteinExistence type="predicted"/>
<dbReference type="PANTHER" id="PTHR24559:SF444">
    <property type="entry name" value="REVERSE TRANSCRIPTASE DOMAIN-CONTAINING PROTEIN"/>
    <property type="match status" value="1"/>
</dbReference>
<dbReference type="Gramene" id="Solyc06g011275.1.1">
    <property type="protein sequence ID" value="Solyc06g011275.1.1"/>
    <property type="gene ID" value="Solyc06g011275.1"/>
</dbReference>
<dbReference type="Gene3D" id="3.30.70.270">
    <property type="match status" value="1"/>
</dbReference>
<feature type="compositionally biased region" description="Basic and acidic residues" evidence="1">
    <location>
        <begin position="12"/>
        <end position="22"/>
    </location>
</feature>
<reference evidence="3" key="2">
    <citation type="submission" date="2019-01" db="UniProtKB">
        <authorList>
            <consortium name="EnsemblPlants"/>
        </authorList>
    </citation>
    <scope>IDENTIFICATION</scope>
    <source>
        <strain evidence="3">cv. Heinz 1706</strain>
    </source>
</reference>